<evidence type="ECO:0000256" key="4">
    <source>
        <dbReference type="ARBA" id="ARBA00023002"/>
    </source>
</evidence>
<gene>
    <name evidence="6" type="ORF">DHf2319_11415</name>
</gene>
<dbReference type="Proteomes" id="UP000831607">
    <property type="component" value="Chromosome"/>
</dbReference>
<keyword evidence="3" id="KW-0288">FMN</keyword>
<dbReference type="PANTHER" id="PTHR10851">
    <property type="entry name" value="PYRIDOXINE-5-PHOSPHATE OXIDASE"/>
    <property type="match status" value="1"/>
</dbReference>
<keyword evidence="7" id="KW-1185">Reference proteome</keyword>
<dbReference type="InterPro" id="IPR012349">
    <property type="entry name" value="Split_barrel_FMN-bd"/>
</dbReference>
<dbReference type="RefSeq" id="WP_243478428.1">
    <property type="nucleotide sequence ID" value="NZ_CP063982.1"/>
</dbReference>
<organism evidence="6 7">
    <name type="scientific">Orrella daihaiensis</name>
    <dbReference type="NCBI Taxonomy" id="2782176"/>
    <lineage>
        <taxon>Bacteria</taxon>
        <taxon>Pseudomonadati</taxon>
        <taxon>Pseudomonadota</taxon>
        <taxon>Betaproteobacteria</taxon>
        <taxon>Burkholderiales</taxon>
        <taxon>Alcaligenaceae</taxon>
        <taxon>Orrella</taxon>
    </lineage>
</organism>
<evidence type="ECO:0000259" key="5">
    <source>
        <dbReference type="Pfam" id="PF12766"/>
    </source>
</evidence>
<evidence type="ECO:0000256" key="3">
    <source>
        <dbReference type="ARBA" id="ARBA00022643"/>
    </source>
</evidence>
<evidence type="ECO:0000256" key="2">
    <source>
        <dbReference type="ARBA" id="ARBA00022630"/>
    </source>
</evidence>
<dbReference type="InterPro" id="IPR024624">
    <property type="entry name" value="Pyridox_Oxase_Alr4036_FMN-bd"/>
</dbReference>
<dbReference type="InterPro" id="IPR000659">
    <property type="entry name" value="Pyridox_Oxase"/>
</dbReference>
<evidence type="ECO:0000313" key="7">
    <source>
        <dbReference type="Proteomes" id="UP000831607"/>
    </source>
</evidence>
<dbReference type="Pfam" id="PF12766">
    <property type="entry name" value="Pyridox_oxase_2"/>
    <property type="match status" value="1"/>
</dbReference>
<dbReference type="PANTHER" id="PTHR10851:SF3">
    <property type="entry name" value="PYRIDOXINE_PYRIDOXAMINE 5'-PHOSPHATE OXIDASE 2"/>
    <property type="match status" value="1"/>
</dbReference>
<feature type="domain" description="Pyridoxamine 5'-phosphate oxidase Alr4036 family FMN-binding" evidence="5">
    <location>
        <begin position="15"/>
        <end position="104"/>
    </location>
</feature>
<accession>A0ABY4AIX6</accession>
<reference evidence="6 7" key="1">
    <citation type="submission" date="2020-11" db="EMBL/GenBank/DDBJ databases">
        <title>Algicoccus daihaiensis sp.nov., isolated from Daihai Lake in Inner Mongolia.</title>
        <authorList>
            <person name="Kai J."/>
        </authorList>
    </citation>
    <scope>NUCLEOTIDE SEQUENCE [LARGE SCALE GENOMIC DNA]</scope>
    <source>
        <strain evidence="7">f23</strain>
    </source>
</reference>
<evidence type="ECO:0000313" key="6">
    <source>
        <dbReference type="EMBL" id="UOD50033.1"/>
    </source>
</evidence>
<dbReference type="EMBL" id="CP063982">
    <property type="protein sequence ID" value="UOD50033.1"/>
    <property type="molecule type" value="Genomic_DNA"/>
</dbReference>
<evidence type="ECO:0000256" key="1">
    <source>
        <dbReference type="ARBA" id="ARBA00001917"/>
    </source>
</evidence>
<dbReference type="SUPFAM" id="SSF50475">
    <property type="entry name" value="FMN-binding split barrel"/>
    <property type="match status" value="1"/>
</dbReference>
<dbReference type="Gene3D" id="2.30.110.10">
    <property type="entry name" value="Electron Transport, Fmn-binding Protein, Chain A"/>
    <property type="match status" value="1"/>
</dbReference>
<comment type="cofactor">
    <cofactor evidence="1">
        <name>FMN</name>
        <dbReference type="ChEBI" id="CHEBI:58210"/>
    </cofactor>
</comment>
<protein>
    <submittedName>
        <fullName evidence="6">Pyridoxamine 5'-phosphate oxidase family protein</fullName>
    </submittedName>
</protein>
<name>A0ABY4AIX6_9BURK</name>
<keyword evidence="4" id="KW-0560">Oxidoreductase</keyword>
<keyword evidence="2" id="KW-0285">Flavoprotein</keyword>
<proteinExistence type="predicted"/>
<sequence length="201" mass="22872">MRPTYHLPEEIQQQIWKELLRATHDRHHGWRTPVLATASANGIVNARTVVLRRAKQVEGGGMLEIYTDRRSAKVAELVEQSSACLVFWSAKLQWQLRVRADMSIQTDGPYVESLWQIVKQTRAASDYLGYLPPGEPMPEIKSSDATDKPNIDDAALSDENEPENYFAVLTAQIKEMDWLELGLGRHRRARFAAGQCQWLCP</sequence>